<dbReference type="PROSITE" id="PS50088">
    <property type="entry name" value="ANK_REPEAT"/>
    <property type="match status" value="1"/>
</dbReference>
<dbReference type="AlphaFoldDB" id="A0A1Y1WY13"/>
<dbReference type="PANTHER" id="PTHR24118:SF99">
    <property type="entry name" value="POTE ANKYRIN DOMAIN FAMILY MEMBER 3C-RELATED"/>
    <property type="match status" value="1"/>
</dbReference>
<dbReference type="SMART" id="SM00248">
    <property type="entry name" value="ANK"/>
    <property type="match status" value="5"/>
</dbReference>
<dbReference type="EMBL" id="MCFG01000223">
    <property type="protein sequence ID" value="ORX78096.1"/>
    <property type="molecule type" value="Genomic_DNA"/>
</dbReference>
<dbReference type="PANTHER" id="PTHR24118">
    <property type="entry name" value="POTE ANKYRIN DOMAIN"/>
    <property type="match status" value="1"/>
</dbReference>
<dbReference type="Proteomes" id="UP000193944">
    <property type="component" value="Unassembled WGS sequence"/>
</dbReference>
<dbReference type="STRING" id="1754192.A0A1Y1WY13"/>
<protein>
    <submittedName>
        <fullName evidence="2">Uncharacterized protein</fullName>
    </submittedName>
</protein>
<dbReference type="SUPFAM" id="SSF48403">
    <property type="entry name" value="Ankyrin repeat"/>
    <property type="match status" value="1"/>
</dbReference>
<sequence length="699" mass="83375">MTFDKRTIETIENYIKNNNYENLKILEDSYKNQDKKIWKKTILYILLYASENSNFNQITKYFIDLDNENIKIKDNLYSIILFIKASSINNIHFLLELKKRNINVNWKDAKYGNILDIYYHGWKMKYTYYLTNEQNFYEINHLYTFIKNSTEINEIYFLRNLFQFFYNDINYEIKDLNNLTLLEYSIEKRKYINVMLIFKYYTLLKNNILNLLFISKRRVKLSDNSLMKLINNTVKISYCNYYNLMNNVFSYFDDYDIYNRNINQNIPDNNIVEYNEVKEQELLNLHKSQINISLIQNLTCKDVTLKLFNLLLNYTNNIYSHYYFNEIVKYFAKENNDTYIKIILNRYGKKKGLNALLKYIYVYPQQITNLFLKYEEEINSPFNNSKTIFILLCSNVNSSTYHPLLNLLSYPSLNVHYRDNNGKAGYHYLSISEASLTKIQIFNLLKILINKERGADPYIPISYKCNERILDKIIVFLANYPLEISEILIYLNNPNYKDINGSIPLFYLCQHLNNLSLKAILLLIKNGANYNEPFNKEETILEFLLNNFDLYPTDILNILIWTGNIEKKDYMGKTPLIHLLENPNEEKLNLVIYLIKKHNIKLETEPYRKLLIKLCQKRSQYLKEKINILIALKQVNLEIESGKTMLMLLCYSINKTNLFYIKLLIKNGANVNCKDNSGLTPLDYLSKKNIIINEIYPYL</sequence>
<dbReference type="Gene3D" id="1.25.40.20">
    <property type="entry name" value="Ankyrin repeat-containing domain"/>
    <property type="match status" value="2"/>
</dbReference>
<reference evidence="2 3" key="2">
    <citation type="submission" date="2016-08" db="EMBL/GenBank/DDBJ databases">
        <title>Pervasive Adenine N6-methylation of Active Genes in Fungi.</title>
        <authorList>
            <consortium name="DOE Joint Genome Institute"/>
            <person name="Mondo S.J."/>
            <person name="Dannebaum R.O."/>
            <person name="Kuo R.C."/>
            <person name="Labutti K."/>
            <person name="Haridas S."/>
            <person name="Kuo A."/>
            <person name="Salamov A."/>
            <person name="Ahrendt S.R."/>
            <person name="Lipzen A."/>
            <person name="Sullivan W."/>
            <person name="Andreopoulos W.B."/>
            <person name="Clum A."/>
            <person name="Lindquist E."/>
            <person name="Daum C."/>
            <person name="Ramamoorthy G.K."/>
            <person name="Gryganskyi A."/>
            <person name="Culley D."/>
            <person name="Magnuson J.K."/>
            <person name="James T.Y."/>
            <person name="O'Malley M.A."/>
            <person name="Stajich J.E."/>
            <person name="Spatafora J.W."/>
            <person name="Visel A."/>
            <person name="Grigoriev I.V."/>
        </authorList>
    </citation>
    <scope>NUCLEOTIDE SEQUENCE [LARGE SCALE GENOMIC DNA]</scope>
    <source>
        <strain evidence="2 3">S4</strain>
    </source>
</reference>
<proteinExistence type="predicted"/>
<dbReference type="InterPro" id="IPR002110">
    <property type="entry name" value="Ankyrin_rpt"/>
</dbReference>
<keyword evidence="3" id="KW-1185">Reference proteome</keyword>
<gene>
    <name evidence="2" type="ORF">BCR32DRAFT_270258</name>
</gene>
<feature type="repeat" description="ANK" evidence="1">
    <location>
        <begin position="641"/>
        <end position="676"/>
    </location>
</feature>
<evidence type="ECO:0000256" key="1">
    <source>
        <dbReference type="PROSITE-ProRule" id="PRU00023"/>
    </source>
</evidence>
<reference evidence="2 3" key="1">
    <citation type="submission" date="2016-08" db="EMBL/GenBank/DDBJ databases">
        <title>A Parts List for Fungal Cellulosomes Revealed by Comparative Genomics.</title>
        <authorList>
            <consortium name="DOE Joint Genome Institute"/>
            <person name="Haitjema C.H."/>
            <person name="Gilmore S.P."/>
            <person name="Henske J.K."/>
            <person name="Solomon K.V."/>
            <person name="De Groot R."/>
            <person name="Kuo A."/>
            <person name="Mondo S.J."/>
            <person name="Salamov A.A."/>
            <person name="Labutti K."/>
            <person name="Zhao Z."/>
            <person name="Chiniquy J."/>
            <person name="Barry K."/>
            <person name="Brewer H.M."/>
            <person name="Purvine S.O."/>
            <person name="Wright A.T."/>
            <person name="Boxma B."/>
            <person name="Van Alen T."/>
            <person name="Hackstein J.H."/>
            <person name="Baker S.E."/>
            <person name="Grigoriev I.V."/>
            <person name="O'Malley M.A."/>
        </authorList>
    </citation>
    <scope>NUCLEOTIDE SEQUENCE [LARGE SCALE GENOMIC DNA]</scope>
    <source>
        <strain evidence="2 3">S4</strain>
    </source>
</reference>
<dbReference type="InterPro" id="IPR036770">
    <property type="entry name" value="Ankyrin_rpt-contain_sf"/>
</dbReference>
<comment type="caution">
    <text evidence="2">The sequence shown here is derived from an EMBL/GenBank/DDBJ whole genome shotgun (WGS) entry which is preliminary data.</text>
</comment>
<keyword evidence="1" id="KW-0040">ANK repeat</keyword>
<evidence type="ECO:0000313" key="3">
    <source>
        <dbReference type="Proteomes" id="UP000193944"/>
    </source>
</evidence>
<name>A0A1Y1WY13_9FUNG</name>
<evidence type="ECO:0000313" key="2">
    <source>
        <dbReference type="EMBL" id="ORX78096.1"/>
    </source>
</evidence>
<organism evidence="2 3">
    <name type="scientific">Anaeromyces robustus</name>
    <dbReference type="NCBI Taxonomy" id="1754192"/>
    <lineage>
        <taxon>Eukaryota</taxon>
        <taxon>Fungi</taxon>
        <taxon>Fungi incertae sedis</taxon>
        <taxon>Chytridiomycota</taxon>
        <taxon>Chytridiomycota incertae sedis</taxon>
        <taxon>Neocallimastigomycetes</taxon>
        <taxon>Neocallimastigales</taxon>
        <taxon>Neocallimastigaceae</taxon>
        <taxon>Anaeromyces</taxon>
    </lineage>
</organism>
<accession>A0A1Y1WY13</accession>